<feature type="domain" description="Peptidase M48" evidence="10">
    <location>
        <begin position="160"/>
        <end position="361"/>
    </location>
</feature>
<keyword evidence="5 8" id="KW-0482">Metalloprotease</keyword>
<keyword evidence="9" id="KW-0812">Transmembrane</keyword>
<dbReference type="InterPro" id="IPR032456">
    <property type="entry name" value="Peptidase_M48_N"/>
</dbReference>
<dbReference type="InterPro" id="IPR001915">
    <property type="entry name" value="Peptidase_M48"/>
</dbReference>
<dbReference type="GO" id="GO:0071586">
    <property type="term" value="P:CAAX-box protein processing"/>
    <property type="evidence" value="ECO:0007669"/>
    <property type="project" value="InterPro"/>
</dbReference>
<evidence type="ECO:0000259" key="11">
    <source>
        <dbReference type="Pfam" id="PF16491"/>
    </source>
</evidence>
<feature type="domain" description="CAAX prenyl protease 1 N-terminal" evidence="11">
    <location>
        <begin position="2"/>
        <end position="155"/>
    </location>
</feature>
<dbReference type="Gene3D" id="3.30.2010.10">
    <property type="entry name" value="Metalloproteases ('zincins'), catalytic domain"/>
    <property type="match status" value="1"/>
</dbReference>
<feature type="binding site" evidence="7">
    <location>
        <position position="232"/>
    </location>
    <ligand>
        <name>Zn(2+)</name>
        <dbReference type="ChEBI" id="CHEBI:29105"/>
        <note>catalytic</note>
    </ligand>
</feature>
<dbReference type="PANTHER" id="PTHR10120">
    <property type="entry name" value="CAAX PRENYL PROTEASE 1"/>
    <property type="match status" value="1"/>
</dbReference>
<comment type="similarity">
    <text evidence="8">Belongs to the peptidase M48 family.</text>
</comment>
<dbReference type="GO" id="GO:0046872">
    <property type="term" value="F:metal ion binding"/>
    <property type="evidence" value="ECO:0007669"/>
    <property type="project" value="UniProtKB-KW"/>
</dbReference>
<evidence type="ECO:0000256" key="4">
    <source>
        <dbReference type="ARBA" id="ARBA00022833"/>
    </source>
</evidence>
<evidence type="ECO:0000256" key="6">
    <source>
        <dbReference type="PIRSR" id="PIRSR627057-1"/>
    </source>
</evidence>
<feature type="transmembrane region" description="Helical" evidence="9">
    <location>
        <begin position="125"/>
        <end position="154"/>
    </location>
</feature>
<comment type="caution">
    <text evidence="12">The sequence shown here is derived from an EMBL/GenBank/DDBJ whole genome shotgun (WGS) entry which is preliminary data.</text>
</comment>
<feature type="transmembrane region" description="Helical" evidence="9">
    <location>
        <begin position="275"/>
        <end position="295"/>
    </location>
</feature>
<evidence type="ECO:0000313" key="13">
    <source>
        <dbReference type="Proteomes" id="UP000231267"/>
    </source>
</evidence>
<feature type="transmembrane region" description="Helical" evidence="9">
    <location>
        <begin position="102"/>
        <end position="119"/>
    </location>
</feature>
<name>A0A2J0LHZ6_9BACT</name>
<dbReference type="Pfam" id="PF16491">
    <property type="entry name" value="Peptidase_M48_N"/>
    <property type="match status" value="1"/>
</dbReference>
<keyword evidence="4 7" id="KW-0862">Zinc</keyword>
<evidence type="ECO:0000256" key="8">
    <source>
        <dbReference type="RuleBase" id="RU003983"/>
    </source>
</evidence>
<dbReference type="Proteomes" id="UP000231267">
    <property type="component" value="Unassembled WGS sequence"/>
</dbReference>
<dbReference type="AlphaFoldDB" id="A0A2J0LHZ6"/>
<dbReference type="InterPro" id="IPR027057">
    <property type="entry name" value="CAXX_Prtase_1"/>
</dbReference>
<keyword evidence="9" id="KW-1133">Transmembrane helix</keyword>
<evidence type="ECO:0000256" key="2">
    <source>
        <dbReference type="ARBA" id="ARBA00022723"/>
    </source>
</evidence>
<feature type="binding site" evidence="7">
    <location>
        <position position="228"/>
    </location>
    <ligand>
        <name>Zn(2+)</name>
        <dbReference type="ChEBI" id="CHEBI:29105"/>
        <note>catalytic</note>
    </ligand>
</feature>
<evidence type="ECO:0000259" key="10">
    <source>
        <dbReference type="Pfam" id="PF01435"/>
    </source>
</evidence>
<comment type="cofactor">
    <cofactor evidence="7 8">
        <name>Zn(2+)</name>
        <dbReference type="ChEBI" id="CHEBI:29105"/>
    </cofactor>
    <text evidence="7 8">Binds 1 zinc ion per subunit.</text>
</comment>
<evidence type="ECO:0000313" key="12">
    <source>
        <dbReference type="EMBL" id="PIW66809.1"/>
    </source>
</evidence>
<feature type="active site" evidence="6">
    <location>
        <position position="229"/>
    </location>
</feature>
<gene>
    <name evidence="12" type="ORF">COW11_01230</name>
</gene>
<feature type="transmembrane region" description="Helical" evidence="9">
    <location>
        <begin position="238"/>
        <end position="255"/>
    </location>
</feature>
<feature type="active site" description="Proton donor" evidence="6">
    <location>
        <position position="308"/>
    </location>
</feature>
<evidence type="ECO:0008006" key="14">
    <source>
        <dbReference type="Google" id="ProtNLM"/>
    </source>
</evidence>
<sequence length="367" mass="42673">MEKAKKYWRIKRWIFLIDILLNAVLLFFILYSRLSIVFRNKAMGMTLNPFGYIALYLLWFGALSYIVTLPLEYMESFVVEHRFALSPLTLGKWFKRHFKRTLVGAAITLIITEAVYFLLRRHPDNWWVLAGIGWVLFTIILSRLAPVLIVPLFYKYRRLDNENLKSRIFKLAAKAGTNVKGVFRINMSKETRKANAALIGIGNSRRIIIGDTLLDNFTDDEIEVVLAHELGHHKKWHIWKLFAFGTVATFIGLYTTNAVMKECLLFFGFNDISDIGAFPIFCLLLLLFSVLLMPLQNVFSRYLERRADVFALKMTRMPDVFIATMSKLAKQNLSDTTPNKFIEVMMYTHPPVSKRIKMAEKFKVKFL</sequence>
<evidence type="ECO:0000256" key="7">
    <source>
        <dbReference type="PIRSR" id="PIRSR627057-2"/>
    </source>
</evidence>
<feature type="transmembrane region" description="Helical" evidence="9">
    <location>
        <begin position="12"/>
        <end position="31"/>
    </location>
</feature>
<keyword evidence="1 8" id="KW-0645">Protease</keyword>
<reference evidence="12 13" key="1">
    <citation type="submission" date="2017-09" db="EMBL/GenBank/DDBJ databases">
        <title>Depth-based differentiation of microbial function through sediment-hosted aquifers and enrichment of novel symbionts in the deep terrestrial subsurface.</title>
        <authorList>
            <person name="Probst A.J."/>
            <person name="Ladd B."/>
            <person name="Jarett J.K."/>
            <person name="Geller-Mcgrath D.E."/>
            <person name="Sieber C.M."/>
            <person name="Emerson J.B."/>
            <person name="Anantharaman K."/>
            <person name="Thomas B.C."/>
            <person name="Malmstrom R."/>
            <person name="Stieglmeier M."/>
            <person name="Klingl A."/>
            <person name="Woyke T."/>
            <person name="Ryan C.M."/>
            <person name="Banfield J.F."/>
        </authorList>
    </citation>
    <scope>NUCLEOTIDE SEQUENCE [LARGE SCALE GENOMIC DNA]</scope>
    <source>
        <strain evidence="12">CG12_big_fil_rev_8_21_14_0_65_43_15</strain>
    </source>
</reference>
<evidence type="ECO:0000256" key="9">
    <source>
        <dbReference type="SAM" id="Phobius"/>
    </source>
</evidence>
<evidence type="ECO:0000256" key="3">
    <source>
        <dbReference type="ARBA" id="ARBA00022801"/>
    </source>
</evidence>
<dbReference type="CDD" id="cd07343">
    <property type="entry name" value="M48A_Zmpste24p_like"/>
    <property type="match status" value="1"/>
</dbReference>
<accession>A0A2J0LHZ6</accession>
<evidence type="ECO:0000256" key="1">
    <source>
        <dbReference type="ARBA" id="ARBA00022670"/>
    </source>
</evidence>
<dbReference type="GO" id="GO:0004222">
    <property type="term" value="F:metalloendopeptidase activity"/>
    <property type="evidence" value="ECO:0007669"/>
    <property type="project" value="InterPro"/>
</dbReference>
<keyword evidence="9" id="KW-0472">Membrane</keyword>
<organism evidence="12 13">
    <name type="scientific">Candidatus Taenaricola geysiri</name>
    <dbReference type="NCBI Taxonomy" id="1974752"/>
    <lineage>
        <taxon>Bacteria</taxon>
        <taxon>Pseudomonadati</taxon>
        <taxon>Candidatus Omnitrophota</taxon>
        <taxon>Candidatus Taenaricola</taxon>
    </lineage>
</organism>
<dbReference type="Pfam" id="PF01435">
    <property type="entry name" value="Peptidase_M48"/>
    <property type="match status" value="1"/>
</dbReference>
<proteinExistence type="inferred from homology"/>
<protein>
    <recommendedName>
        <fullName evidence="14">Peptidase</fullName>
    </recommendedName>
</protein>
<feature type="binding site" evidence="7">
    <location>
        <position position="304"/>
    </location>
    <ligand>
        <name>Zn(2+)</name>
        <dbReference type="ChEBI" id="CHEBI:29105"/>
        <note>catalytic</note>
    </ligand>
</feature>
<dbReference type="EMBL" id="PFGP01000027">
    <property type="protein sequence ID" value="PIW66809.1"/>
    <property type="molecule type" value="Genomic_DNA"/>
</dbReference>
<keyword evidence="3 8" id="KW-0378">Hydrolase</keyword>
<keyword evidence="2 7" id="KW-0479">Metal-binding</keyword>
<evidence type="ECO:0000256" key="5">
    <source>
        <dbReference type="ARBA" id="ARBA00023049"/>
    </source>
</evidence>
<feature type="transmembrane region" description="Helical" evidence="9">
    <location>
        <begin position="51"/>
        <end position="73"/>
    </location>
</feature>